<evidence type="ECO:0000313" key="3">
    <source>
        <dbReference type="EMBL" id="KEO55294.1"/>
    </source>
</evidence>
<sequence>MPNVHLTEPMQKYVQAQIESGAYANLSEVVRAGVRMLMEWDGARQFYALKADLEEAATLAENGDFTEFDAQAFEPDAFDR</sequence>
<dbReference type="OrthoDB" id="9815501at2"/>
<proteinExistence type="inferred from homology"/>
<name>A0A074JFK2_9RHOB</name>
<dbReference type="SUPFAM" id="SSF47598">
    <property type="entry name" value="Ribbon-helix-helix"/>
    <property type="match status" value="1"/>
</dbReference>
<evidence type="ECO:0000313" key="4">
    <source>
        <dbReference type="Proteomes" id="UP000027432"/>
    </source>
</evidence>
<dbReference type="PANTHER" id="PTHR36582">
    <property type="entry name" value="ANTITOXIN PARD"/>
    <property type="match status" value="1"/>
</dbReference>
<dbReference type="eggNOG" id="COG3609">
    <property type="taxonomic scope" value="Bacteria"/>
</dbReference>
<organism evidence="3 4">
    <name type="scientific">Thioclava pacifica DSM 10166</name>
    <dbReference type="NCBI Taxonomy" id="1353537"/>
    <lineage>
        <taxon>Bacteria</taxon>
        <taxon>Pseudomonadati</taxon>
        <taxon>Pseudomonadota</taxon>
        <taxon>Alphaproteobacteria</taxon>
        <taxon>Rhodobacterales</taxon>
        <taxon>Paracoccaceae</taxon>
        <taxon>Thioclava</taxon>
    </lineage>
</organism>
<evidence type="ECO:0000256" key="1">
    <source>
        <dbReference type="ARBA" id="ARBA00008580"/>
    </source>
</evidence>
<dbReference type="PANTHER" id="PTHR36582:SF2">
    <property type="entry name" value="ANTITOXIN PARD"/>
    <property type="match status" value="1"/>
</dbReference>
<protein>
    <submittedName>
        <fullName evidence="3">Transcriptional regulator</fullName>
    </submittedName>
</protein>
<dbReference type="AlphaFoldDB" id="A0A074JFK2"/>
<dbReference type="Gene3D" id="6.10.10.120">
    <property type="entry name" value="Antitoxin ParD1-like"/>
    <property type="match status" value="1"/>
</dbReference>
<dbReference type="RefSeq" id="WP_038073913.1">
    <property type="nucleotide sequence ID" value="NZ_AUND01000003.1"/>
</dbReference>
<dbReference type="InterPro" id="IPR022789">
    <property type="entry name" value="ParD"/>
</dbReference>
<reference evidence="3 4" key="1">
    <citation type="submission" date="2013-07" db="EMBL/GenBank/DDBJ databases">
        <title>Thioclava pacifica DSM 10166 Genome Sequencing.</title>
        <authorList>
            <person name="Lai Q."/>
            <person name="Shao Z."/>
        </authorList>
    </citation>
    <scope>NUCLEOTIDE SEQUENCE [LARGE SCALE GENOMIC DNA]</scope>
    <source>
        <strain evidence="3 4">DSM 10166</strain>
    </source>
</reference>
<dbReference type="NCBIfam" id="TIGR02606">
    <property type="entry name" value="antidote_CC2985"/>
    <property type="match status" value="1"/>
</dbReference>
<dbReference type="GO" id="GO:0006355">
    <property type="term" value="P:regulation of DNA-templated transcription"/>
    <property type="evidence" value="ECO:0007669"/>
    <property type="project" value="InterPro"/>
</dbReference>
<keyword evidence="4" id="KW-1185">Reference proteome</keyword>
<comment type="caution">
    <text evidence="3">The sequence shown here is derived from an EMBL/GenBank/DDBJ whole genome shotgun (WGS) entry which is preliminary data.</text>
</comment>
<dbReference type="STRING" id="1353537.TP2_15995"/>
<gene>
    <name evidence="3" type="ORF">TP2_15995</name>
</gene>
<dbReference type="InterPro" id="IPR038296">
    <property type="entry name" value="ParD_sf"/>
</dbReference>
<comment type="similarity">
    <text evidence="1">Belongs to the ParD antitoxin family.</text>
</comment>
<accession>A0A074JFK2</accession>
<evidence type="ECO:0000256" key="2">
    <source>
        <dbReference type="ARBA" id="ARBA00022649"/>
    </source>
</evidence>
<dbReference type="EMBL" id="AUND01000003">
    <property type="protein sequence ID" value="KEO55294.1"/>
    <property type="molecule type" value="Genomic_DNA"/>
</dbReference>
<keyword evidence="2" id="KW-1277">Toxin-antitoxin system</keyword>
<dbReference type="InterPro" id="IPR010985">
    <property type="entry name" value="Ribbon_hlx_hlx"/>
</dbReference>
<dbReference type="Pfam" id="PF03693">
    <property type="entry name" value="ParD_antitoxin"/>
    <property type="match status" value="1"/>
</dbReference>
<dbReference type="Proteomes" id="UP000027432">
    <property type="component" value="Unassembled WGS sequence"/>
</dbReference>